<evidence type="ECO:0000313" key="3">
    <source>
        <dbReference type="Proteomes" id="UP000054032"/>
    </source>
</evidence>
<dbReference type="HOGENOM" id="CLU_894254_0_0_1"/>
<name>W6ZN03_COCMI</name>
<protein>
    <submittedName>
        <fullName evidence="2">Uncharacterized protein</fullName>
    </submittedName>
</protein>
<dbReference type="GeneID" id="19120048"/>
<sequence length="311" mass="33448">MGPTRRSERERAMQRPVAASTALVGRGQSVGNGNGNNGRATSVELHRKKHGNLPLAQWVRLAAPWPMGGPQVSRMTWRASVAMADSLAEGVPDVCRSLADDERIRSRRPNGPALSKDSKNTATPTGKRYSTSTTAAAATTATTPPTELHCTCTASDRLPWASSRVSGDGGCWPVRFPHAHARPCSGQLAAVAHVWYRVGCTGFPWRRSPCTRSTLHAEPLRGHPRLGSATLSGGAQRKLIVSPLHLLRYREHPSAMGLSRVELGGCFSGNALHTATWTGLVQPSIMYSSKVDIHEAAAVRRTRCRGRAACQ</sequence>
<dbReference type="Proteomes" id="UP000054032">
    <property type="component" value="Unassembled WGS sequence"/>
</dbReference>
<evidence type="ECO:0000313" key="2">
    <source>
        <dbReference type="EMBL" id="EUC51383.1"/>
    </source>
</evidence>
<dbReference type="KEGG" id="bor:COCMIDRAFT_21357"/>
<proteinExistence type="predicted"/>
<accession>W6ZN03</accession>
<keyword evidence="3" id="KW-1185">Reference proteome</keyword>
<feature type="compositionally biased region" description="Low complexity" evidence="1">
    <location>
        <begin position="130"/>
        <end position="146"/>
    </location>
</feature>
<dbReference type="OrthoDB" id="10410146at2759"/>
<gene>
    <name evidence="2" type="ORF">COCMIDRAFT_21357</name>
</gene>
<organism evidence="2 3">
    <name type="scientific">Bipolaris oryzae ATCC 44560</name>
    <dbReference type="NCBI Taxonomy" id="930090"/>
    <lineage>
        <taxon>Eukaryota</taxon>
        <taxon>Fungi</taxon>
        <taxon>Dikarya</taxon>
        <taxon>Ascomycota</taxon>
        <taxon>Pezizomycotina</taxon>
        <taxon>Dothideomycetes</taxon>
        <taxon>Pleosporomycetidae</taxon>
        <taxon>Pleosporales</taxon>
        <taxon>Pleosporineae</taxon>
        <taxon>Pleosporaceae</taxon>
        <taxon>Bipolaris</taxon>
    </lineage>
</organism>
<dbReference type="RefSeq" id="XP_007682107.1">
    <property type="nucleotide sequence ID" value="XM_007683917.1"/>
</dbReference>
<reference evidence="2 3" key="1">
    <citation type="journal article" date="2013" name="PLoS Genet.">
        <title>Comparative genome structure, secondary metabolite, and effector coding capacity across Cochliobolus pathogens.</title>
        <authorList>
            <person name="Condon B.J."/>
            <person name="Leng Y."/>
            <person name="Wu D."/>
            <person name="Bushley K.E."/>
            <person name="Ohm R.A."/>
            <person name="Otillar R."/>
            <person name="Martin J."/>
            <person name="Schackwitz W."/>
            <person name="Grimwood J."/>
            <person name="MohdZainudin N."/>
            <person name="Xue C."/>
            <person name="Wang R."/>
            <person name="Manning V.A."/>
            <person name="Dhillon B."/>
            <person name="Tu Z.J."/>
            <person name="Steffenson B.J."/>
            <person name="Salamov A."/>
            <person name="Sun H."/>
            <person name="Lowry S."/>
            <person name="LaButti K."/>
            <person name="Han J."/>
            <person name="Copeland A."/>
            <person name="Lindquist E."/>
            <person name="Barry K."/>
            <person name="Schmutz J."/>
            <person name="Baker S.E."/>
            <person name="Ciuffetti L.M."/>
            <person name="Grigoriev I.V."/>
            <person name="Zhong S."/>
            <person name="Turgeon B.G."/>
        </authorList>
    </citation>
    <scope>NUCLEOTIDE SEQUENCE [LARGE SCALE GENOMIC DNA]</scope>
    <source>
        <strain evidence="2 3">ATCC 44560</strain>
    </source>
</reference>
<feature type="region of interest" description="Disordered" evidence="1">
    <location>
        <begin position="99"/>
        <end position="146"/>
    </location>
</feature>
<evidence type="ECO:0000256" key="1">
    <source>
        <dbReference type="SAM" id="MobiDB-lite"/>
    </source>
</evidence>
<dbReference type="AlphaFoldDB" id="W6ZN03"/>
<dbReference type="EMBL" id="KI963918">
    <property type="protein sequence ID" value="EUC51383.1"/>
    <property type="molecule type" value="Genomic_DNA"/>
</dbReference>